<gene>
    <name evidence="1" type="ORF">HPB50_024561</name>
</gene>
<organism evidence="1 2">
    <name type="scientific">Hyalomma asiaticum</name>
    <name type="common">Tick</name>
    <dbReference type="NCBI Taxonomy" id="266040"/>
    <lineage>
        <taxon>Eukaryota</taxon>
        <taxon>Metazoa</taxon>
        <taxon>Ecdysozoa</taxon>
        <taxon>Arthropoda</taxon>
        <taxon>Chelicerata</taxon>
        <taxon>Arachnida</taxon>
        <taxon>Acari</taxon>
        <taxon>Parasitiformes</taxon>
        <taxon>Ixodida</taxon>
        <taxon>Ixodoidea</taxon>
        <taxon>Ixodidae</taxon>
        <taxon>Hyalomminae</taxon>
        <taxon>Hyalomma</taxon>
    </lineage>
</organism>
<comment type="caution">
    <text evidence="1">The sequence shown here is derived from an EMBL/GenBank/DDBJ whole genome shotgun (WGS) entry which is preliminary data.</text>
</comment>
<proteinExistence type="predicted"/>
<name>A0ACB7TN81_HYAAI</name>
<accession>A0ACB7TN81</accession>
<evidence type="ECO:0000313" key="1">
    <source>
        <dbReference type="EMBL" id="KAH6948458.1"/>
    </source>
</evidence>
<keyword evidence="2" id="KW-1185">Reference proteome</keyword>
<evidence type="ECO:0000313" key="2">
    <source>
        <dbReference type="Proteomes" id="UP000821845"/>
    </source>
</evidence>
<sequence length="105" mass="11882">MYTIGSEQQCIGAPPAFEDGKHSRLWQRPSISVFDKRRGEPERLQLQVSPPRRCSVVDRSLTLSAHFPWRPPWLRSDSLDSGPSSSPLPCAWERSPSRSHESQLG</sequence>
<reference evidence="1" key="1">
    <citation type="submission" date="2020-05" db="EMBL/GenBank/DDBJ databases">
        <title>Large-scale comparative analyses of tick genomes elucidate their genetic diversity and vector capacities.</title>
        <authorList>
            <person name="Jia N."/>
            <person name="Wang J."/>
            <person name="Shi W."/>
            <person name="Du L."/>
            <person name="Sun Y."/>
            <person name="Zhan W."/>
            <person name="Jiang J."/>
            <person name="Wang Q."/>
            <person name="Zhang B."/>
            <person name="Ji P."/>
            <person name="Sakyi L.B."/>
            <person name="Cui X."/>
            <person name="Yuan T."/>
            <person name="Jiang B."/>
            <person name="Yang W."/>
            <person name="Lam T.T.-Y."/>
            <person name="Chang Q."/>
            <person name="Ding S."/>
            <person name="Wang X."/>
            <person name="Zhu J."/>
            <person name="Ruan X."/>
            <person name="Zhao L."/>
            <person name="Wei J."/>
            <person name="Que T."/>
            <person name="Du C."/>
            <person name="Cheng J."/>
            <person name="Dai P."/>
            <person name="Han X."/>
            <person name="Huang E."/>
            <person name="Gao Y."/>
            <person name="Liu J."/>
            <person name="Shao H."/>
            <person name="Ye R."/>
            <person name="Li L."/>
            <person name="Wei W."/>
            <person name="Wang X."/>
            <person name="Wang C."/>
            <person name="Yang T."/>
            <person name="Huo Q."/>
            <person name="Li W."/>
            <person name="Guo W."/>
            <person name="Chen H."/>
            <person name="Zhou L."/>
            <person name="Ni X."/>
            <person name="Tian J."/>
            <person name="Zhou Y."/>
            <person name="Sheng Y."/>
            <person name="Liu T."/>
            <person name="Pan Y."/>
            <person name="Xia L."/>
            <person name="Li J."/>
            <person name="Zhao F."/>
            <person name="Cao W."/>
        </authorList>
    </citation>
    <scope>NUCLEOTIDE SEQUENCE</scope>
    <source>
        <strain evidence="1">Hyas-2018</strain>
    </source>
</reference>
<dbReference type="Proteomes" id="UP000821845">
    <property type="component" value="Chromosome 1"/>
</dbReference>
<protein>
    <submittedName>
        <fullName evidence="1">Uncharacterized protein</fullName>
    </submittedName>
</protein>
<dbReference type="EMBL" id="CM023481">
    <property type="protein sequence ID" value="KAH6948458.1"/>
    <property type="molecule type" value="Genomic_DNA"/>
</dbReference>